<dbReference type="OrthoDB" id="9970237at2759"/>
<dbReference type="EMBL" id="OC855161">
    <property type="protein sequence ID" value="CAD7621380.1"/>
    <property type="molecule type" value="Genomic_DNA"/>
</dbReference>
<dbReference type="Proteomes" id="UP000759131">
    <property type="component" value="Unassembled WGS sequence"/>
</dbReference>
<name>A0A7R9PUI8_9ACAR</name>
<keyword evidence="2" id="KW-1185">Reference proteome</keyword>
<evidence type="ECO:0000313" key="1">
    <source>
        <dbReference type="EMBL" id="CAD7621380.1"/>
    </source>
</evidence>
<dbReference type="AlphaFoldDB" id="A0A7R9PUI8"/>
<sequence>MIWEPIARYGPLTRLKLYLHIDCKQKPLSSDVLTAYLKTRRPFWSSYFVRYKSVVNDQFGCSHFNWSVGDDNYHVLRIGCYPFIKYHCTRRTLQDLTLEDRLFTCVPSLMYGLSALFLAKVTQTVNTNKGEVVIYFYEKEVPNARF</sequence>
<dbReference type="EMBL" id="CAJPIZ010000586">
    <property type="protein sequence ID" value="CAG2101810.1"/>
    <property type="molecule type" value="Genomic_DNA"/>
</dbReference>
<evidence type="ECO:0000313" key="2">
    <source>
        <dbReference type="Proteomes" id="UP000759131"/>
    </source>
</evidence>
<dbReference type="InterPro" id="IPR029245">
    <property type="entry name" value="DUF4528"/>
</dbReference>
<dbReference type="PANTHER" id="PTHR34651">
    <property type="entry name" value="SIMILAR TO ENSANGP00000021391"/>
    <property type="match status" value="1"/>
</dbReference>
<reference evidence="1" key="1">
    <citation type="submission" date="2020-11" db="EMBL/GenBank/DDBJ databases">
        <authorList>
            <person name="Tran Van P."/>
        </authorList>
    </citation>
    <scope>NUCLEOTIDE SEQUENCE</scope>
</reference>
<dbReference type="Pfam" id="PF15031">
    <property type="entry name" value="DUF4528"/>
    <property type="match status" value="1"/>
</dbReference>
<protein>
    <submittedName>
        <fullName evidence="1">Uncharacterized protein</fullName>
    </submittedName>
</protein>
<gene>
    <name evidence="1" type="ORF">OSB1V03_LOCUS1851</name>
</gene>
<proteinExistence type="predicted"/>
<dbReference type="PANTHER" id="PTHR34651:SF1">
    <property type="entry name" value="SIMILAR TO ENSANGP00000021391"/>
    <property type="match status" value="1"/>
</dbReference>
<organism evidence="1">
    <name type="scientific">Medioppia subpectinata</name>
    <dbReference type="NCBI Taxonomy" id="1979941"/>
    <lineage>
        <taxon>Eukaryota</taxon>
        <taxon>Metazoa</taxon>
        <taxon>Ecdysozoa</taxon>
        <taxon>Arthropoda</taxon>
        <taxon>Chelicerata</taxon>
        <taxon>Arachnida</taxon>
        <taxon>Acari</taxon>
        <taxon>Acariformes</taxon>
        <taxon>Sarcoptiformes</taxon>
        <taxon>Oribatida</taxon>
        <taxon>Brachypylina</taxon>
        <taxon>Oppioidea</taxon>
        <taxon>Oppiidae</taxon>
        <taxon>Medioppia</taxon>
    </lineage>
</organism>
<accession>A0A7R9PUI8</accession>